<dbReference type="OrthoDB" id="6025358at2"/>
<protein>
    <recommendedName>
        <fullName evidence="3">DUF4197 domain-containing protein</fullName>
    </recommendedName>
</protein>
<keyword evidence="2" id="KW-1185">Reference proteome</keyword>
<evidence type="ECO:0000313" key="1">
    <source>
        <dbReference type="EMBL" id="PRH82186.1"/>
    </source>
</evidence>
<proteinExistence type="predicted"/>
<evidence type="ECO:0000313" key="2">
    <source>
        <dbReference type="Proteomes" id="UP000241736"/>
    </source>
</evidence>
<dbReference type="EMBL" id="PVLF01000013">
    <property type="protein sequence ID" value="PRH82186.1"/>
    <property type="molecule type" value="Genomic_DNA"/>
</dbReference>
<reference evidence="1 2" key="1">
    <citation type="submission" date="2018-03" db="EMBL/GenBank/DDBJ databases">
        <title>Arenimonas caeni sp. nov., isolated from activated sludge.</title>
        <authorList>
            <person name="Liu H."/>
        </authorList>
    </citation>
    <scope>NUCLEOTIDE SEQUENCE [LARGE SCALE GENOMIC DNA]</scope>
    <source>
        <strain evidence="2">z29</strain>
    </source>
</reference>
<dbReference type="Proteomes" id="UP000241736">
    <property type="component" value="Unassembled WGS sequence"/>
</dbReference>
<sequence length="202" mass="21243">MLATGLLLAAGPALADAGKAKRFEDALVTAIPMGQVFAMIAGGDPDWPRKQIDPDMSAGQSACLAGELSADGERRRLRPLVNRYLADNPDRVDADLAILELGGPALGMMMIAGARQEQTGVPVDEAALLSTLSQEQTEAFVAMMAGPEHASLRVLMGIGNAFDANASRDHNEAAGEAAGEDLALRIMRRAFAICETPFPLDN</sequence>
<comment type="caution">
    <text evidence="1">The sequence shown here is derived from an EMBL/GenBank/DDBJ whole genome shotgun (WGS) entry which is preliminary data.</text>
</comment>
<name>A0A2P6M872_9GAMM</name>
<organism evidence="1 2">
    <name type="scientific">Arenimonas caeni</name>
    <dbReference type="NCBI Taxonomy" id="2058085"/>
    <lineage>
        <taxon>Bacteria</taxon>
        <taxon>Pseudomonadati</taxon>
        <taxon>Pseudomonadota</taxon>
        <taxon>Gammaproteobacteria</taxon>
        <taxon>Lysobacterales</taxon>
        <taxon>Lysobacteraceae</taxon>
        <taxon>Arenimonas</taxon>
    </lineage>
</organism>
<evidence type="ECO:0008006" key="3">
    <source>
        <dbReference type="Google" id="ProtNLM"/>
    </source>
</evidence>
<dbReference type="AlphaFoldDB" id="A0A2P6M872"/>
<accession>A0A2P6M872</accession>
<gene>
    <name evidence="1" type="ORF">C6N40_09140</name>
</gene>